<dbReference type="EMBL" id="JBHMDO010000023">
    <property type="protein sequence ID" value="MFB9327088.1"/>
    <property type="molecule type" value="Genomic_DNA"/>
</dbReference>
<dbReference type="Gene3D" id="3.40.190.10">
    <property type="entry name" value="Periplasmic binding protein-like II"/>
    <property type="match status" value="1"/>
</dbReference>
<evidence type="ECO:0000256" key="4">
    <source>
        <dbReference type="ARBA" id="ARBA00023139"/>
    </source>
</evidence>
<keyword evidence="7" id="KW-1185">Reference proteome</keyword>
<dbReference type="PROSITE" id="PS51257">
    <property type="entry name" value="PROKAR_LIPOPROTEIN"/>
    <property type="match status" value="1"/>
</dbReference>
<keyword evidence="3" id="KW-0472">Membrane</keyword>
<reference evidence="6 7" key="1">
    <citation type="submission" date="2024-09" db="EMBL/GenBank/DDBJ databases">
        <authorList>
            <person name="Sun Q."/>
            <person name="Mori K."/>
        </authorList>
    </citation>
    <scope>NUCLEOTIDE SEQUENCE [LARGE SCALE GENOMIC DNA]</scope>
    <source>
        <strain evidence="6 7">TISTR 2452</strain>
    </source>
</reference>
<comment type="caution">
    <text evidence="6">The sequence shown here is derived from an EMBL/GenBank/DDBJ whole genome shotgun (WGS) entry which is preliminary data.</text>
</comment>
<keyword evidence="2" id="KW-0732">Signal</keyword>
<keyword evidence="1" id="KW-1003">Cell membrane</keyword>
<keyword evidence="4" id="KW-0564">Palmitate</keyword>
<keyword evidence="5" id="KW-0449">Lipoprotein</keyword>
<dbReference type="PANTHER" id="PTHR43649:SF33">
    <property type="entry name" value="POLYGALACTURONAN_RHAMNOGALACTURONAN-BINDING PROTEIN YTCQ"/>
    <property type="match status" value="1"/>
</dbReference>
<dbReference type="RefSeq" id="WP_377495037.1">
    <property type="nucleotide sequence ID" value="NZ_JBHMDO010000023.1"/>
</dbReference>
<sequence length="450" mass="50795">MKFSKGVLTSLIVISAILVQGCSDNDSFNPEEPGKLKVMYQDEDTFNQRYGNLISSKFPNLEIEIVGTQQLYTLDVNTEEDYKVLIEKEEPDVILMNTLNQYSELAEKNKLLDLEQMLLEEDFKSADLLPGSLQLLREKGGTTLYGISPYFCANALYYNRDLFDKYKVPLPTKSLTWPEVIELAKRFPTAGSEEERIYGFTMNTYLSDLGLTIGETSGLQTTDSVGKKVTVRTDGWKQVYGMVADAQKSGAFYFPGNLDYSKLSYEESLKADKFISGKAAMTLKEFYYADYMKHVATSGKIKPVKWGWLREPVDPANPDVSSSFYLNEIYGVNANSANKEAAWQLVKLINGDEAARLLSRSNNSGCLMTRTIYNKPDEGVNYDPFYSLQPRGQSMLYKLGSFYRSFRPLMNKELEAVVSGSKNMDEALATLQNEGQLELDMLNKRLAKGR</sequence>
<name>A0ABV5KRQ4_9BACL</name>
<dbReference type="Pfam" id="PF01547">
    <property type="entry name" value="SBP_bac_1"/>
    <property type="match status" value="1"/>
</dbReference>
<gene>
    <name evidence="6" type="ORF">ACFFSY_14255</name>
</gene>
<evidence type="ECO:0000313" key="6">
    <source>
        <dbReference type="EMBL" id="MFB9327088.1"/>
    </source>
</evidence>
<dbReference type="PANTHER" id="PTHR43649">
    <property type="entry name" value="ARABINOSE-BINDING PROTEIN-RELATED"/>
    <property type="match status" value="1"/>
</dbReference>
<dbReference type="Proteomes" id="UP001589747">
    <property type="component" value="Unassembled WGS sequence"/>
</dbReference>
<evidence type="ECO:0000313" key="7">
    <source>
        <dbReference type="Proteomes" id="UP001589747"/>
    </source>
</evidence>
<protein>
    <submittedName>
        <fullName evidence="6">ABC transporter substrate-binding protein</fullName>
    </submittedName>
</protein>
<organism evidence="6 7">
    <name type="scientific">Paenibacillus aurantiacus</name>
    <dbReference type="NCBI Taxonomy" id="1936118"/>
    <lineage>
        <taxon>Bacteria</taxon>
        <taxon>Bacillati</taxon>
        <taxon>Bacillota</taxon>
        <taxon>Bacilli</taxon>
        <taxon>Bacillales</taxon>
        <taxon>Paenibacillaceae</taxon>
        <taxon>Paenibacillus</taxon>
    </lineage>
</organism>
<evidence type="ECO:0000256" key="2">
    <source>
        <dbReference type="ARBA" id="ARBA00022729"/>
    </source>
</evidence>
<dbReference type="InterPro" id="IPR006059">
    <property type="entry name" value="SBP"/>
</dbReference>
<dbReference type="SUPFAM" id="SSF53850">
    <property type="entry name" value="Periplasmic binding protein-like II"/>
    <property type="match status" value="1"/>
</dbReference>
<evidence type="ECO:0000256" key="3">
    <source>
        <dbReference type="ARBA" id="ARBA00023136"/>
    </source>
</evidence>
<evidence type="ECO:0000256" key="1">
    <source>
        <dbReference type="ARBA" id="ARBA00022475"/>
    </source>
</evidence>
<evidence type="ECO:0000256" key="5">
    <source>
        <dbReference type="ARBA" id="ARBA00023288"/>
    </source>
</evidence>
<proteinExistence type="predicted"/>
<dbReference type="InterPro" id="IPR050490">
    <property type="entry name" value="Bact_solute-bd_prot1"/>
</dbReference>
<accession>A0ABV5KRQ4</accession>